<keyword evidence="2" id="KW-1185">Reference proteome</keyword>
<reference evidence="2" key="1">
    <citation type="journal article" date="2019" name="Curr. Biol.">
        <title>Genome Sequence of Striga asiatica Provides Insight into the Evolution of Plant Parasitism.</title>
        <authorList>
            <person name="Yoshida S."/>
            <person name="Kim S."/>
            <person name="Wafula E.K."/>
            <person name="Tanskanen J."/>
            <person name="Kim Y.M."/>
            <person name="Honaas L."/>
            <person name="Yang Z."/>
            <person name="Spallek T."/>
            <person name="Conn C.E."/>
            <person name="Ichihashi Y."/>
            <person name="Cheong K."/>
            <person name="Cui S."/>
            <person name="Der J.P."/>
            <person name="Gundlach H."/>
            <person name="Jiao Y."/>
            <person name="Hori C."/>
            <person name="Ishida J.K."/>
            <person name="Kasahara H."/>
            <person name="Kiba T."/>
            <person name="Kim M.S."/>
            <person name="Koo N."/>
            <person name="Laohavisit A."/>
            <person name="Lee Y.H."/>
            <person name="Lumba S."/>
            <person name="McCourt P."/>
            <person name="Mortimer J.C."/>
            <person name="Mutuku J.M."/>
            <person name="Nomura T."/>
            <person name="Sasaki-Sekimoto Y."/>
            <person name="Seto Y."/>
            <person name="Wang Y."/>
            <person name="Wakatake T."/>
            <person name="Sakakibara H."/>
            <person name="Demura T."/>
            <person name="Yamaguchi S."/>
            <person name="Yoneyama K."/>
            <person name="Manabe R.I."/>
            <person name="Nelson D.C."/>
            <person name="Schulman A.H."/>
            <person name="Timko M.P."/>
            <person name="dePamphilis C.W."/>
            <person name="Choi D."/>
            <person name="Shirasu K."/>
        </authorList>
    </citation>
    <scope>NUCLEOTIDE SEQUENCE [LARGE SCALE GENOMIC DNA]</scope>
    <source>
        <strain evidence="2">cv. UVA1</strain>
    </source>
</reference>
<evidence type="ECO:0000313" key="2">
    <source>
        <dbReference type="Proteomes" id="UP000325081"/>
    </source>
</evidence>
<proteinExistence type="predicted"/>
<dbReference type="Proteomes" id="UP000325081">
    <property type="component" value="Unassembled WGS sequence"/>
</dbReference>
<sequence length="170" mass="19004">MASTIVAAAVDRNAAMASDAPLAPVTLERPVRTDLETTIPKPYLRMRLFQPWYPTSTRDGREERVINVENPRVSPIFFQTAVCTKINRALVDCPFRVNLVLSRAHVFANVLDAFLRDNLEIANVVQLHINSPALTIVLQCDLEATFGYPLVHNIVSHCLLRKRISMPANG</sequence>
<dbReference type="AlphaFoldDB" id="A0A5A7PKV3"/>
<dbReference type="EMBL" id="BKCP01004727">
    <property type="protein sequence ID" value="GER33266.1"/>
    <property type="molecule type" value="Genomic_DNA"/>
</dbReference>
<dbReference type="OrthoDB" id="640742at2759"/>
<accession>A0A5A7PKV3</accession>
<comment type="caution">
    <text evidence="1">The sequence shown here is derived from an EMBL/GenBank/DDBJ whole genome shotgun (WGS) entry which is preliminary data.</text>
</comment>
<evidence type="ECO:0000313" key="1">
    <source>
        <dbReference type="EMBL" id="GER33266.1"/>
    </source>
</evidence>
<name>A0A5A7PKV3_STRAF</name>
<protein>
    <submittedName>
        <fullName evidence="1">Peroxygenase 1</fullName>
    </submittedName>
</protein>
<gene>
    <name evidence="1" type="ORF">STAS_09391</name>
</gene>
<organism evidence="1 2">
    <name type="scientific">Striga asiatica</name>
    <name type="common">Asiatic witchweed</name>
    <name type="synonym">Buchnera asiatica</name>
    <dbReference type="NCBI Taxonomy" id="4170"/>
    <lineage>
        <taxon>Eukaryota</taxon>
        <taxon>Viridiplantae</taxon>
        <taxon>Streptophyta</taxon>
        <taxon>Embryophyta</taxon>
        <taxon>Tracheophyta</taxon>
        <taxon>Spermatophyta</taxon>
        <taxon>Magnoliopsida</taxon>
        <taxon>eudicotyledons</taxon>
        <taxon>Gunneridae</taxon>
        <taxon>Pentapetalae</taxon>
        <taxon>asterids</taxon>
        <taxon>lamiids</taxon>
        <taxon>Lamiales</taxon>
        <taxon>Orobanchaceae</taxon>
        <taxon>Buchnereae</taxon>
        <taxon>Striga</taxon>
    </lineage>
</organism>